<feature type="transmembrane region" description="Helical" evidence="1">
    <location>
        <begin position="135"/>
        <end position="156"/>
    </location>
</feature>
<keyword evidence="3" id="KW-1185">Reference proteome</keyword>
<feature type="transmembrane region" description="Helical" evidence="1">
    <location>
        <begin position="177"/>
        <end position="201"/>
    </location>
</feature>
<evidence type="ECO:0000313" key="3">
    <source>
        <dbReference type="Proteomes" id="UP001183643"/>
    </source>
</evidence>
<keyword evidence="1" id="KW-0472">Membrane</keyword>
<sequence length="556" mass="60402">MTYSVSAPPFPDDPVTATRHLCAAAYLDDEFRDVTLGEVYHQPRRIVAPSHGFNLVPVIAHCLRARNIAIWRDAAIVVMLGLTLCLSTTVLAYVLLNLVSVQLTVSAWRFVRDTVRRLRDGVGADPSLLLLRGGLLFAAWGLTTALSLYLTVALIAQAAGDLGQVSPADLEWLQVRARVTAGAALMVTVLLFAVPVAWSLWRQWELDGFRPGTVPTVPVDTPRLREINRQQFANTVVYGGFEPYVGAGGLVETWGFAQRLVRPLPDPATARAAELGIVPDELTERSREFERPPFEAEELVAHLREHLHGLVAVPGRDAEETIAGLTVQDTVMLSGTEVSHLAPYTGPETMSAVIRHPTTPARHALACRVVSWGGELVTSVHVHVAVQGRSLYLELTTTALGPCDDRYRVVSLVGGTGAAAWARALWRGLADTPRTVARAPRRLVRALIQLVSSSGGPVALQVERGYDYGARIGVRELGQSGTARNRVQLQDVDRFQRLIERRTLAAVLDFLDAKGVDTTEYRQRADSVLNISGSNIVTNSRIENSSLGAKSGGGRP</sequence>
<keyword evidence="1" id="KW-1133">Transmembrane helix</keyword>
<keyword evidence="1" id="KW-0812">Transmembrane</keyword>
<accession>A0AAE3YRH8</accession>
<organism evidence="2 3">
    <name type="scientific">Catenuloplanes atrovinosus</name>
    <dbReference type="NCBI Taxonomy" id="137266"/>
    <lineage>
        <taxon>Bacteria</taxon>
        <taxon>Bacillati</taxon>
        <taxon>Actinomycetota</taxon>
        <taxon>Actinomycetes</taxon>
        <taxon>Micromonosporales</taxon>
        <taxon>Micromonosporaceae</taxon>
        <taxon>Catenuloplanes</taxon>
    </lineage>
</organism>
<comment type="caution">
    <text evidence="2">The sequence shown here is derived from an EMBL/GenBank/DDBJ whole genome shotgun (WGS) entry which is preliminary data.</text>
</comment>
<protein>
    <submittedName>
        <fullName evidence="2">Uncharacterized protein</fullName>
    </submittedName>
</protein>
<feature type="transmembrane region" description="Helical" evidence="1">
    <location>
        <begin position="74"/>
        <end position="96"/>
    </location>
</feature>
<name>A0AAE3YRH8_9ACTN</name>
<gene>
    <name evidence="2" type="ORF">J2S41_003189</name>
</gene>
<dbReference type="AlphaFoldDB" id="A0AAE3YRH8"/>
<dbReference type="Proteomes" id="UP001183643">
    <property type="component" value="Unassembled WGS sequence"/>
</dbReference>
<reference evidence="2" key="1">
    <citation type="submission" date="2023-07" db="EMBL/GenBank/DDBJ databases">
        <title>Sequencing the genomes of 1000 actinobacteria strains.</title>
        <authorList>
            <person name="Klenk H.-P."/>
        </authorList>
    </citation>
    <scope>NUCLEOTIDE SEQUENCE</scope>
    <source>
        <strain evidence="2">DSM 44707</strain>
    </source>
</reference>
<evidence type="ECO:0000313" key="2">
    <source>
        <dbReference type="EMBL" id="MDR7276411.1"/>
    </source>
</evidence>
<proteinExistence type="predicted"/>
<dbReference type="EMBL" id="JAVDYB010000001">
    <property type="protein sequence ID" value="MDR7276411.1"/>
    <property type="molecule type" value="Genomic_DNA"/>
</dbReference>
<evidence type="ECO:0000256" key="1">
    <source>
        <dbReference type="SAM" id="Phobius"/>
    </source>
</evidence>
<dbReference type="RefSeq" id="WP_310368511.1">
    <property type="nucleotide sequence ID" value="NZ_JAVDYB010000001.1"/>
</dbReference>